<keyword evidence="7" id="KW-1185">Reference proteome</keyword>
<dbReference type="AlphaFoldDB" id="A0AAD4NB32"/>
<dbReference type="EMBL" id="JAKKPZ010000008">
    <property type="protein sequence ID" value="KAI1718123.1"/>
    <property type="molecule type" value="Genomic_DNA"/>
</dbReference>
<dbReference type="Pfam" id="PF05903">
    <property type="entry name" value="Peptidase_C97"/>
    <property type="match status" value="1"/>
</dbReference>
<evidence type="ECO:0000313" key="6">
    <source>
        <dbReference type="EMBL" id="KAI1718123.1"/>
    </source>
</evidence>
<name>A0AAD4NB32_9BILA</name>
<evidence type="ECO:0000256" key="2">
    <source>
        <dbReference type="ARBA" id="ARBA00022670"/>
    </source>
</evidence>
<evidence type="ECO:0000313" key="7">
    <source>
        <dbReference type="Proteomes" id="UP001201812"/>
    </source>
</evidence>
<feature type="compositionally biased region" description="Basic and acidic residues" evidence="4">
    <location>
        <begin position="206"/>
        <end position="224"/>
    </location>
</feature>
<feature type="compositionally biased region" description="Basic and acidic residues" evidence="4">
    <location>
        <begin position="236"/>
        <end position="254"/>
    </location>
</feature>
<dbReference type="Proteomes" id="UP001201812">
    <property type="component" value="Unassembled WGS sequence"/>
</dbReference>
<gene>
    <name evidence="6" type="ORF">DdX_06537</name>
</gene>
<dbReference type="GO" id="GO:0006508">
    <property type="term" value="P:proteolysis"/>
    <property type="evidence" value="ECO:0007669"/>
    <property type="project" value="UniProtKB-KW"/>
</dbReference>
<dbReference type="InterPro" id="IPR042266">
    <property type="entry name" value="PPPDE_sf"/>
</dbReference>
<dbReference type="PANTHER" id="PTHR12378">
    <property type="entry name" value="DESUMOYLATING ISOPEPTIDASE"/>
    <property type="match status" value="1"/>
</dbReference>
<evidence type="ECO:0000256" key="3">
    <source>
        <dbReference type="ARBA" id="ARBA00022801"/>
    </source>
</evidence>
<comment type="caution">
    <text evidence="6">The sequence shown here is derived from an EMBL/GenBank/DDBJ whole genome shotgun (WGS) entry which is preliminary data.</text>
</comment>
<dbReference type="GO" id="GO:0008233">
    <property type="term" value="F:peptidase activity"/>
    <property type="evidence" value="ECO:0007669"/>
    <property type="project" value="UniProtKB-KW"/>
</dbReference>
<keyword evidence="3" id="KW-0378">Hydrolase</keyword>
<feature type="region of interest" description="Disordered" evidence="4">
    <location>
        <begin position="160"/>
        <end position="254"/>
    </location>
</feature>
<evidence type="ECO:0000256" key="4">
    <source>
        <dbReference type="SAM" id="MobiDB-lite"/>
    </source>
</evidence>
<organism evidence="6 7">
    <name type="scientific">Ditylenchus destructor</name>
    <dbReference type="NCBI Taxonomy" id="166010"/>
    <lineage>
        <taxon>Eukaryota</taxon>
        <taxon>Metazoa</taxon>
        <taxon>Ecdysozoa</taxon>
        <taxon>Nematoda</taxon>
        <taxon>Chromadorea</taxon>
        <taxon>Rhabditida</taxon>
        <taxon>Tylenchina</taxon>
        <taxon>Tylenchomorpha</taxon>
        <taxon>Sphaerularioidea</taxon>
        <taxon>Anguinidae</taxon>
        <taxon>Anguininae</taxon>
        <taxon>Ditylenchus</taxon>
    </lineage>
</organism>
<dbReference type="Gene3D" id="3.90.1720.30">
    <property type="entry name" value="PPPDE domains"/>
    <property type="match status" value="1"/>
</dbReference>
<evidence type="ECO:0000256" key="1">
    <source>
        <dbReference type="ARBA" id="ARBA00008140"/>
    </source>
</evidence>
<evidence type="ECO:0000259" key="5">
    <source>
        <dbReference type="PROSITE" id="PS51858"/>
    </source>
</evidence>
<comment type="similarity">
    <text evidence="1">Belongs to the DeSI family.</text>
</comment>
<dbReference type="InterPro" id="IPR008580">
    <property type="entry name" value="PPPDE_dom"/>
</dbReference>
<feature type="domain" description="PPPDE" evidence="5">
    <location>
        <begin position="3"/>
        <end position="145"/>
    </location>
</feature>
<dbReference type="PANTHER" id="PTHR12378:SF7">
    <property type="entry name" value="DESUMOYLATING ISOPEPTIDASE 1"/>
    <property type="match status" value="1"/>
</dbReference>
<sequence length="254" mass="28018">MGNPVTLHVYELTRGLARSMSMMLLGRQIEGVWHTGIVVYGKEYFYGSHGISYVPAGSFSLGAPDELVNLGETHIPEDLFKDYLAELQRDTFAGSKYHLFNHNCNNFSNEAAMFLTGNSIPARIVNLPNEVLSTPFGQMMLPMIDSMMAQFDQAVQANTENIQNDPTPNPTLTTAKTPTATQAQQEVAAETKKSASSNEQSTETQQKVDTKTEKTTVSSEKKDGTSSPQHPQNSNDSEKKKSNDPKNPLHFDLD</sequence>
<dbReference type="PROSITE" id="PS51858">
    <property type="entry name" value="PPPDE"/>
    <property type="match status" value="1"/>
</dbReference>
<proteinExistence type="inferred from homology"/>
<reference evidence="6" key="1">
    <citation type="submission" date="2022-01" db="EMBL/GenBank/DDBJ databases">
        <title>Genome Sequence Resource for Two Populations of Ditylenchus destructor, the Migratory Endoparasitic Phytonematode.</title>
        <authorList>
            <person name="Zhang H."/>
            <person name="Lin R."/>
            <person name="Xie B."/>
        </authorList>
    </citation>
    <scope>NUCLEOTIDE SEQUENCE</scope>
    <source>
        <strain evidence="6">BazhouSP</strain>
    </source>
</reference>
<protein>
    <submittedName>
        <fullName evidence="6">PPPDE putative peptidase domain-containing protein</fullName>
    </submittedName>
</protein>
<keyword evidence="2" id="KW-0645">Protease</keyword>
<feature type="compositionally biased region" description="Low complexity" evidence="4">
    <location>
        <begin position="170"/>
        <end position="188"/>
    </location>
</feature>
<dbReference type="GO" id="GO:0070646">
    <property type="term" value="P:protein modification by small protein removal"/>
    <property type="evidence" value="ECO:0007669"/>
    <property type="project" value="TreeGrafter"/>
</dbReference>
<dbReference type="SMART" id="SM01179">
    <property type="entry name" value="DUF862"/>
    <property type="match status" value="1"/>
</dbReference>
<feature type="compositionally biased region" description="Polar residues" evidence="4">
    <location>
        <begin position="225"/>
        <end position="235"/>
    </location>
</feature>
<accession>A0AAD4NB32</accession>